<evidence type="ECO:0000313" key="1">
    <source>
        <dbReference type="EMBL" id="NHR06815.1"/>
    </source>
</evidence>
<gene>
    <name evidence="1" type="ORF">HA052_16635</name>
</gene>
<proteinExistence type="predicted"/>
<evidence type="ECO:0000313" key="2">
    <source>
        <dbReference type="Proteomes" id="UP001515641"/>
    </source>
</evidence>
<reference evidence="1 2" key="1">
    <citation type="submission" date="2020-03" db="EMBL/GenBank/DDBJ databases">
        <title>Draft genome sequence of environmentally isolated cultures.</title>
        <authorList>
            <person name="Wilson H.S."/>
            <person name="De Leon M.E."/>
        </authorList>
    </citation>
    <scope>NUCLEOTIDE SEQUENCE [LARGE SCALE GENOMIC DNA]</scope>
    <source>
        <strain evidence="1 2">HSC-31F16</strain>
    </source>
</reference>
<evidence type="ECO:0008006" key="3">
    <source>
        <dbReference type="Google" id="ProtNLM"/>
    </source>
</evidence>
<dbReference type="Proteomes" id="UP001515641">
    <property type="component" value="Unassembled WGS sequence"/>
</dbReference>
<accession>A0ABX0L7Q0</accession>
<sequence length="77" mass="7777">MLVAIFIVCFSRSQPIHAVARIGSGQAGNTVAQPAGPCLGDKPVVCAIGKVRRGLKQGGFSAPCGHPGSRPGKGKPI</sequence>
<protein>
    <recommendedName>
        <fullName evidence="3">Secreted protein</fullName>
    </recommendedName>
</protein>
<dbReference type="EMBL" id="JAAOMA010000024">
    <property type="protein sequence ID" value="NHR06815.1"/>
    <property type="molecule type" value="Genomic_DNA"/>
</dbReference>
<comment type="caution">
    <text evidence="1">The sequence shown here is derived from an EMBL/GenBank/DDBJ whole genome shotgun (WGS) entry which is preliminary data.</text>
</comment>
<organism evidence="1 2">
    <name type="scientific">Chromobacterium fluminis</name>
    <dbReference type="NCBI Taxonomy" id="3044269"/>
    <lineage>
        <taxon>Bacteria</taxon>
        <taxon>Pseudomonadati</taxon>
        <taxon>Pseudomonadota</taxon>
        <taxon>Betaproteobacteria</taxon>
        <taxon>Neisseriales</taxon>
        <taxon>Chromobacteriaceae</taxon>
        <taxon>Chromobacterium</taxon>
    </lineage>
</organism>
<dbReference type="RefSeq" id="WP_166452737.1">
    <property type="nucleotide sequence ID" value="NZ_JAAOMA010000024.1"/>
</dbReference>
<keyword evidence="2" id="KW-1185">Reference proteome</keyword>
<name>A0ABX0L7Q0_9NEIS</name>